<evidence type="ECO:0000313" key="2">
    <source>
        <dbReference type="EMBL" id="CBY82234.1"/>
    </source>
</evidence>
<keyword evidence="1" id="KW-0812">Transmembrane</keyword>
<dbReference type="EMBL" id="FQ670179">
    <property type="protein sequence ID" value="CBY82234.1"/>
    <property type="molecule type" value="Genomic_DNA"/>
</dbReference>
<gene>
    <name evidence="2" type="ordered locus">Hfelis_01500</name>
</gene>
<evidence type="ECO:0000313" key="3">
    <source>
        <dbReference type="Proteomes" id="UP000007934"/>
    </source>
</evidence>
<sequence length="63" mass="7237">MNTLEKIVSFAVSSVLIVYAGYYLYQGVFQKDAGQKNKERAHEMCETLKQKGLAFMKNQECQK</sequence>
<dbReference type="RefSeq" id="WP_013468604.1">
    <property type="nucleotide sequence ID" value="NC_014810.2"/>
</dbReference>
<dbReference type="AlphaFoldDB" id="E7ACQ4"/>
<dbReference type="KEGG" id="hfe:HFELIS_01500"/>
<evidence type="ECO:0000256" key="1">
    <source>
        <dbReference type="SAM" id="Phobius"/>
    </source>
</evidence>
<keyword evidence="1" id="KW-1133">Transmembrane helix</keyword>
<protein>
    <submittedName>
        <fullName evidence="2">Uncharacterized protein</fullName>
    </submittedName>
</protein>
<dbReference type="Proteomes" id="UP000007934">
    <property type="component" value="Chromosome"/>
</dbReference>
<name>E7ACQ4_HELFC</name>
<proteinExistence type="predicted"/>
<reference evidence="2 3" key="1">
    <citation type="journal article" date="2011" name="Genome Biol. Evol.">
        <title>Comparative whole genome sequence analysis of the carcinogenic bacterial model pathogen Helicobacter felis.</title>
        <authorList>
            <person name="Arnold I.C."/>
            <person name="Zigova Z."/>
            <person name="Holden M."/>
            <person name="Lawley T.D."/>
            <person name="Rad R."/>
            <person name="Dougan G."/>
            <person name="Falkow S."/>
            <person name="Bentley S.D."/>
            <person name="Muller A."/>
        </authorList>
    </citation>
    <scope>NUCLEOTIDE SEQUENCE [LARGE SCALE GENOMIC DNA]</scope>
    <source>
        <strain evidence="3">ATCC 49179 / CCUG 28539 / NCTC 12436 / CS1</strain>
    </source>
</reference>
<accession>E7ACQ4</accession>
<organism evidence="2 3">
    <name type="scientific">Helicobacter felis (strain ATCC 49179 / CCUG 28539 / NCTC 12436 / CS1)</name>
    <dbReference type="NCBI Taxonomy" id="936155"/>
    <lineage>
        <taxon>Bacteria</taxon>
        <taxon>Pseudomonadati</taxon>
        <taxon>Campylobacterota</taxon>
        <taxon>Epsilonproteobacteria</taxon>
        <taxon>Campylobacterales</taxon>
        <taxon>Helicobacteraceae</taxon>
        <taxon>Helicobacter</taxon>
    </lineage>
</organism>
<dbReference type="GeneID" id="36134937"/>
<dbReference type="HOGENOM" id="CLU_2879698_0_0_7"/>
<keyword evidence="1" id="KW-0472">Membrane</keyword>
<keyword evidence="3" id="KW-1185">Reference proteome</keyword>
<feature type="transmembrane region" description="Helical" evidence="1">
    <location>
        <begin position="7"/>
        <end position="25"/>
    </location>
</feature>